<dbReference type="PANTHER" id="PTHR21398:SF21">
    <property type="entry name" value="AGAP004005-PA"/>
    <property type="match status" value="1"/>
</dbReference>
<sequence>MKIYYVISLTIIFQCFKNGSFKDENEETALSRNKRFLMFPSGGGTNIIQLIVGLGIPVEVSPESVIFGWGIRAVYGLPANISALQYSDYGSSRKKRHVSRWDIYKMLEHEATSRGYEGKSCVLRSICKAAETPLDKDHGLFEELFHSIFTPTSTNEEVDHHTDNQYFAAQALGMNNGGKCHQFFPECDASLM</sequence>
<dbReference type="EMBL" id="OV651819">
    <property type="protein sequence ID" value="CAH1113417.1"/>
    <property type="molecule type" value="Genomic_DNA"/>
</dbReference>
<feature type="non-terminal residue" evidence="1">
    <location>
        <position position="192"/>
    </location>
</feature>
<evidence type="ECO:0000313" key="1">
    <source>
        <dbReference type="EMBL" id="CAH1113417.1"/>
    </source>
</evidence>
<gene>
    <name evidence="1" type="ORF">PSYICH_LOCUS13044</name>
</gene>
<dbReference type="SMART" id="SM00718">
    <property type="entry name" value="DM4_12"/>
    <property type="match status" value="1"/>
</dbReference>
<name>A0A9P0D357_9CUCU</name>
<organism evidence="1 2">
    <name type="scientific">Psylliodes chrysocephalus</name>
    <dbReference type="NCBI Taxonomy" id="3402493"/>
    <lineage>
        <taxon>Eukaryota</taxon>
        <taxon>Metazoa</taxon>
        <taxon>Ecdysozoa</taxon>
        <taxon>Arthropoda</taxon>
        <taxon>Hexapoda</taxon>
        <taxon>Insecta</taxon>
        <taxon>Pterygota</taxon>
        <taxon>Neoptera</taxon>
        <taxon>Endopterygota</taxon>
        <taxon>Coleoptera</taxon>
        <taxon>Polyphaga</taxon>
        <taxon>Cucujiformia</taxon>
        <taxon>Chrysomeloidea</taxon>
        <taxon>Chrysomelidae</taxon>
        <taxon>Galerucinae</taxon>
        <taxon>Alticini</taxon>
        <taxon>Psylliodes</taxon>
    </lineage>
</organism>
<protein>
    <submittedName>
        <fullName evidence="1">Uncharacterized protein</fullName>
    </submittedName>
</protein>
<dbReference type="InterPro" id="IPR006631">
    <property type="entry name" value="DM4_12"/>
</dbReference>
<evidence type="ECO:0000313" key="2">
    <source>
        <dbReference type="Proteomes" id="UP001153636"/>
    </source>
</evidence>
<dbReference type="OrthoDB" id="8186940at2759"/>
<dbReference type="Proteomes" id="UP001153636">
    <property type="component" value="Chromosome 7"/>
</dbReference>
<dbReference type="AlphaFoldDB" id="A0A9P0D357"/>
<dbReference type="Pfam" id="PF07841">
    <property type="entry name" value="DM4_12"/>
    <property type="match status" value="1"/>
</dbReference>
<dbReference type="PANTHER" id="PTHR21398">
    <property type="entry name" value="AGAP007094-PA"/>
    <property type="match status" value="1"/>
</dbReference>
<proteinExistence type="predicted"/>
<reference evidence="1" key="1">
    <citation type="submission" date="2022-01" db="EMBL/GenBank/DDBJ databases">
        <authorList>
            <person name="King R."/>
        </authorList>
    </citation>
    <scope>NUCLEOTIDE SEQUENCE</scope>
</reference>
<keyword evidence="2" id="KW-1185">Reference proteome</keyword>
<accession>A0A9P0D357</accession>